<feature type="transmembrane region" description="Helical" evidence="1">
    <location>
        <begin position="339"/>
        <end position="362"/>
    </location>
</feature>
<keyword evidence="3" id="KW-1185">Reference proteome</keyword>
<sequence precursor="true">MKKIYYLFMLSCLLLSFFANNLIFTTNIGISYPLFIIIFYTFFFYRFKHVSPSNKQITLLLFFVICMLSVSYFIFSNIIFYVLNYIFIPLLMYIHSVLYTTESKILWYKPILITFLKKKMKQFLGCYHLILKICTRRAKRNIGKSTYHTTKKIAIGLFISIPVVFIVLNLLLLADDNFAHMMYEIPQLIFNINYSLLWDTLIVITLFSFFITYFIVLRKNTNIEYKQPIVKNYQMDTIIVATFLTTLNIIYLLFVVVQFQYFFSGTLETGLSYAEYARRGFFELMIVTIINYITLLITLHYSTKKGPSFIVKVQLSLMIMFSAIMLASAFIRLAMYEQAYGFTMLRVLVYAFMIYLTVLFAYTLMKVWVQKLSIVRFSIIFTLLFYVGLNIMHVDQMIVNNNLTRYEETGKIDIHYLGTLSYSAVPALVDLYESEPHNNDLKEILIMKDKELSNENWKSFNISRVKAREALKNIKLD</sequence>
<evidence type="ECO:0000256" key="1">
    <source>
        <dbReference type="SAM" id="Phobius"/>
    </source>
</evidence>
<feature type="transmembrane region" description="Helical" evidence="1">
    <location>
        <begin position="29"/>
        <end position="45"/>
    </location>
</feature>
<gene>
    <name evidence="2" type="ordered locus">Bcell_2304</name>
</gene>
<evidence type="ECO:0000313" key="3">
    <source>
        <dbReference type="Proteomes" id="UP000001401"/>
    </source>
</evidence>
<dbReference type="InterPro" id="IPR025291">
    <property type="entry name" value="DUF4153"/>
</dbReference>
<dbReference type="OrthoDB" id="9767931at2"/>
<feature type="transmembrane region" description="Helical" evidence="1">
    <location>
        <begin position="194"/>
        <end position="217"/>
    </location>
</feature>
<feature type="transmembrane region" description="Helical" evidence="1">
    <location>
        <begin position="153"/>
        <end position="174"/>
    </location>
</feature>
<feature type="transmembrane region" description="Helical" evidence="1">
    <location>
        <begin position="57"/>
        <end position="75"/>
    </location>
</feature>
<evidence type="ECO:0000313" key="2">
    <source>
        <dbReference type="EMBL" id="ADU30564.1"/>
    </source>
</evidence>
<name>E6TQQ3_EVAC2</name>
<keyword evidence="1" id="KW-0812">Transmembrane</keyword>
<feature type="transmembrane region" description="Helical" evidence="1">
    <location>
        <begin position="238"/>
        <end position="261"/>
    </location>
</feature>
<keyword evidence="1" id="KW-1133">Transmembrane helix</keyword>
<organism evidence="2 3">
    <name type="scientific">Evansella cellulosilytica (strain ATCC 21833 / DSM 2522 / FERM P-1141 / JCM 9156 / N-4)</name>
    <name type="common">Bacillus cellulosilyticus</name>
    <dbReference type="NCBI Taxonomy" id="649639"/>
    <lineage>
        <taxon>Bacteria</taxon>
        <taxon>Bacillati</taxon>
        <taxon>Bacillota</taxon>
        <taxon>Bacilli</taxon>
        <taxon>Bacillales</taxon>
        <taxon>Bacillaceae</taxon>
        <taxon>Evansella</taxon>
    </lineage>
</organism>
<feature type="transmembrane region" description="Helical" evidence="1">
    <location>
        <begin position="313"/>
        <end position="333"/>
    </location>
</feature>
<dbReference type="eggNOG" id="COG2205">
    <property type="taxonomic scope" value="Bacteria"/>
</dbReference>
<proteinExistence type="predicted"/>
<dbReference type="STRING" id="649639.Bcell_2304"/>
<feature type="transmembrane region" description="Helical" evidence="1">
    <location>
        <begin position="81"/>
        <end position="99"/>
    </location>
</feature>
<feature type="transmembrane region" description="Helical" evidence="1">
    <location>
        <begin position="281"/>
        <end position="301"/>
    </location>
</feature>
<dbReference type="Pfam" id="PF13687">
    <property type="entry name" value="DUF4153"/>
    <property type="match status" value="1"/>
</dbReference>
<dbReference type="HOGENOM" id="CLU_025121_1_1_9"/>
<feature type="transmembrane region" description="Helical" evidence="1">
    <location>
        <begin position="374"/>
        <end position="394"/>
    </location>
</feature>
<dbReference type="AlphaFoldDB" id="E6TQQ3"/>
<dbReference type="KEGG" id="bco:Bcell_2304"/>
<dbReference type="RefSeq" id="WP_013488899.1">
    <property type="nucleotide sequence ID" value="NC_014829.1"/>
</dbReference>
<keyword evidence="1" id="KW-0472">Membrane</keyword>
<dbReference type="EMBL" id="CP002394">
    <property type="protein sequence ID" value="ADU30564.1"/>
    <property type="molecule type" value="Genomic_DNA"/>
</dbReference>
<protein>
    <submittedName>
        <fullName evidence="2">Uncharacterized protein</fullName>
    </submittedName>
</protein>
<accession>E6TQQ3</accession>
<reference evidence="2 3" key="1">
    <citation type="submission" date="2010-12" db="EMBL/GenBank/DDBJ databases">
        <title>Complete sequence of Bacillus cellulosilyticus DSM 2522.</title>
        <authorList>
            <consortium name="US DOE Joint Genome Institute"/>
            <person name="Lucas S."/>
            <person name="Copeland A."/>
            <person name="Lapidus A."/>
            <person name="Cheng J.-F."/>
            <person name="Bruce D."/>
            <person name="Goodwin L."/>
            <person name="Pitluck S."/>
            <person name="Chertkov O."/>
            <person name="Detter J.C."/>
            <person name="Han C."/>
            <person name="Tapia R."/>
            <person name="Land M."/>
            <person name="Hauser L."/>
            <person name="Jeffries C."/>
            <person name="Kyrpides N."/>
            <person name="Ivanova N."/>
            <person name="Mikhailova N."/>
            <person name="Brumm P."/>
            <person name="Mead D."/>
            <person name="Woyke T."/>
        </authorList>
    </citation>
    <scope>NUCLEOTIDE SEQUENCE [LARGE SCALE GENOMIC DNA]</scope>
    <source>
        <strain evidence="3">ATCC 21833 / DSM 2522 / FERM P-1141 / JCM 9156 / N-4</strain>
    </source>
</reference>
<dbReference type="Proteomes" id="UP000001401">
    <property type="component" value="Chromosome"/>
</dbReference>